<reference evidence="1 2" key="1">
    <citation type="journal article" date="2011" name="J. Bacteriol.">
        <title>Draft genome of the psychrotolerant acidophile Acidithiobacillus ferrivorans SS3.</title>
        <authorList>
            <person name="Liljeqvist M."/>
            <person name="Valdes J."/>
            <person name="Holmes D.S."/>
            <person name="Dopson M."/>
        </authorList>
    </citation>
    <scope>NUCLEOTIDE SEQUENCE [LARGE SCALE GENOMIC DNA]</scope>
    <source>
        <strain evidence="1 2">SS3</strain>
    </source>
</reference>
<dbReference type="KEGG" id="afi:Acife_1583"/>
<dbReference type="HOGENOM" id="CLU_876118_0_0_6"/>
<dbReference type="STRING" id="743299.Acife_1583"/>
<dbReference type="Proteomes" id="UP000009220">
    <property type="component" value="Chromosome"/>
</dbReference>
<dbReference type="EMBL" id="CP002985">
    <property type="protein sequence ID" value="AEM47718.1"/>
    <property type="molecule type" value="Genomic_DNA"/>
</dbReference>
<sequence length="317" mass="34919">MLKRADDALDRATRSEIAAYTLMVESKDGIPMVDWDKVQILEWTPDNGAAPTAHPTDSVDLCPADTLTTDAPPLAVQAQRLFSRWEMVREPARILANWLSESRLLTVVLECQPDRDFGVLMTVLDPSGTVHLTIPQWVYPATGAIPKDFSLDRKSLIGRDVLVIGRDGVFHAGFLGKTINVGNQSITVNPGPVYWSQQRTYHRYTVNPPIKVGLREVHESAPSIFVRLVDISMGGAAFIADIPGTSINPAQGAGLPFLGQLFWAMLPRPECGDSLNLAATFVNQRQIPGSSTVLWAFAWQQVTIFSDLEAWIAERNT</sequence>
<accession>G0JSC1</accession>
<dbReference type="RefSeq" id="WP_014028974.1">
    <property type="nucleotide sequence ID" value="NC_015942.1"/>
</dbReference>
<gene>
    <name evidence="1" type="ORF">Acife_1583</name>
</gene>
<dbReference type="AlphaFoldDB" id="G0JSC1"/>
<evidence type="ECO:0000313" key="1">
    <source>
        <dbReference type="EMBL" id="AEM47718.1"/>
    </source>
</evidence>
<evidence type="ECO:0000313" key="2">
    <source>
        <dbReference type="Proteomes" id="UP000009220"/>
    </source>
</evidence>
<proteinExistence type="predicted"/>
<name>G0JSC1_9PROT</name>
<protein>
    <submittedName>
        <fullName evidence="1">Type IV pilus assembly PilZ</fullName>
    </submittedName>
</protein>
<organism evidence="1 2">
    <name type="scientific">Acidithiobacillus ferrivorans SS3</name>
    <dbReference type="NCBI Taxonomy" id="743299"/>
    <lineage>
        <taxon>Bacteria</taxon>
        <taxon>Pseudomonadati</taxon>
        <taxon>Pseudomonadota</taxon>
        <taxon>Acidithiobacillia</taxon>
        <taxon>Acidithiobacillales</taxon>
        <taxon>Acidithiobacillaceae</taxon>
        <taxon>Acidithiobacillus</taxon>
    </lineage>
</organism>